<dbReference type="AlphaFoldDB" id="A0A9P5Z2Z2"/>
<evidence type="ECO:0000313" key="2">
    <source>
        <dbReference type="Proteomes" id="UP000807469"/>
    </source>
</evidence>
<evidence type="ECO:0000313" key="1">
    <source>
        <dbReference type="EMBL" id="KAF9479159.1"/>
    </source>
</evidence>
<comment type="caution">
    <text evidence="1">The sequence shown here is derived from an EMBL/GenBank/DDBJ whole genome shotgun (WGS) entry which is preliminary data.</text>
</comment>
<dbReference type="EMBL" id="MU155219">
    <property type="protein sequence ID" value="KAF9479159.1"/>
    <property type="molecule type" value="Genomic_DNA"/>
</dbReference>
<organism evidence="1 2">
    <name type="scientific">Pholiota conissans</name>
    <dbReference type="NCBI Taxonomy" id="109636"/>
    <lineage>
        <taxon>Eukaryota</taxon>
        <taxon>Fungi</taxon>
        <taxon>Dikarya</taxon>
        <taxon>Basidiomycota</taxon>
        <taxon>Agaricomycotina</taxon>
        <taxon>Agaricomycetes</taxon>
        <taxon>Agaricomycetidae</taxon>
        <taxon>Agaricales</taxon>
        <taxon>Agaricineae</taxon>
        <taxon>Strophariaceae</taxon>
        <taxon>Pholiota</taxon>
    </lineage>
</organism>
<dbReference type="Proteomes" id="UP000807469">
    <property type="component" value="Unassembled WGS sequence"/>
</dbReference>
<protein>
    <submittedName>
        <fullName evidence="1">Uncharacterized protein</fullName>
    </submittedName>
</protein>
<reference evidence="1" key="1">
    <citation type="submission" date="2020-11" db="EMBL/GenBank/DDBJ databases">
        <authorList>
            <consortium name="DOE Joint Genome Institute"/>
            <person name="Ahrendt S."/>
            <person name="Riley R."/>
            <person name="Andreopoulos W."/>
            <person name="Labutti K."/>
            <person name="Pangilinan J."/>
            <person name="Ruiz-Duenas F.J."/>
            <person name="Barrasa J.M."/>
            <person name="Sanchez-Garcia M."/>
            <person name="Camarero S."/>
            <person name="Miyauchi S."/>
            <person name="Serrano A."/>
            <person name="Linde D."/>
            <person name="Babiker R."/>
            <person name="Drula E."/>
            <person name="Ayuso-Fernandez I."/>
            <person name="Pacheco R."/>
            <person name="Padilla G."/>
            <person name="Ferreira P."/>
            <person name="Barriuso J."/>
            <person name="Kellner H."/>
            <person name="Castanera R."/>
            <person name="Alfaro M."/>
            <person name="Ramirez L."/>
            <person name="Pisabarro A.G."/>
            <person name="Kuo A."/>
            <person name="Tritt A."/>
            <person name="Lipzen A."/>
            <person name="He G."/>
            <person name="Yan M."/>
            <person name="Ng V."/>
            <person name="Cullen D."/>
            <person name="Martin F."/>
            <person name="Rosso M.-N."/>
            <person name="Henrissat B."/>
            <person name="Hibbett D."/>
            <person name="Martinez A.T."/>
            <person name="Grigoriev I.V."/>
        </authorList>
    </citation>
    <scope>NUCLEOTIDE SEQUENCE</scope>
    <source>
        <strain evidence="1">CIRM-BRFM 674</strain>
    </source>
</reference>
<proteinExistence type="predicted"/>
<sequence>MLESLIVDLKNSLAGSSFELDIRLENSVDTPYNAPNFDFKQITEGMDDEGKYTPIPTMQSLDSIPHATIPSNPFSRLLATLANGF</sequence>
<gene>
    <name evidence="1" type="ORF">BDN70DRAFT_879130</name>
</gene>
<keyword evidence="2" id="KW-1185">Reference proteome</keyword>
<name>A0A9P5Z2Z2_9AGAR</name>
<accession>A0A9P5Z2Z2</accession>